<dbReference type="Proteomes" id="UP000570678">
    <property type="component" value="Unassembled WGS sequence"/>
</dbReference>
<dbReference type="AlphaFoldDB" id="A0A846Y917"/>
<keyword evidence="2" id="KW-1185">Reference proteome</keyword>
<protein>
    <recommendedName>
        <fullName evidence="3">Excreted virulence factor EspC (Type VII ESX diderm)</fullName>
    </recommendedName>
</protein>
<comment type="caution">
    <text evidence="1">The sequence shown here is derived from an EMBL/GenBank/DDBJ whole genome shotgun (WGS) entry which is preliminary data.</text>
</comment>
<evidence type="ECO:0008006" key="3">
    <source>
        <dbReference type="Google" id="ProtNLM"/>
    </source>
</evidence>
<evidence type="ECO:0000313" key="2">
    <source>
        <dbReference type="Proteomes" id="UP000570678"/>
    </source>
</evidence>
<accession>A0A846Y917</accession>
<reference evidence="1 2" key="1">
    <citation type="submission" date="2020-04" db="EMBL/GenBank/DDBJ databases">
        <title>MicrobeNet Type strains.</title>
        <authorList>
            <person name="Nicholson A.C."/>
        </authorList>
    </citation>
    <scope>NUCLEOTIDE SEQUENCE [LARGE SCALE GENOMIC DNA]</scope>
    <source>
        <strain evidence="1 2">JCM 3332</strain>
    </source>
</reference>
<dbReference type="RefSeq" id="WP_062973499.1">
    <property type="nucleotide sequence ID" value="NZ_JAAXOT010000002.1"/>
</dbReference>
<gene>
    <name evidence="1" type="ORF">HGA15_05635</name>
</gene>
<proteinExistence type="predicted"/>
<name>A0A846Y917_9NOCA</name>
<dbReference type="EMBL" id="JAAXOT010000002">
    <property type="protein sequence ID" value="NKY55653.1"/>
    <property type="molecule type" value="Genomic_DNA"/>
</dbReference>
<evidence type="ECO:0000313" key="1">
    <source>
        <dbReference type="EMBL" id="NKY55653.1"/>
    </source>
</evidence>
<sequence>MSTGEVGVQGDGLVSLGTKMRDSAGVVNGQVQQVAMVAPTDTGFGYKTQGDAIHNGLLAVQQWLKDWSEATQLTGDAMGQTVVEVSTVDKENSDNTQQAAS</sequence>
<organism evidence="1 2">
    <name type="scientific">Nocardia flavorosea</name>
    <dbReference type="NCBI Taxonomy" id="53429"/>
    <lineage>
        <taxon>Bacteria</taxon>
        <taxon>Bacillati</taxon>
        <taxon>Actinomycetota</taxon>
        <taxon>Actinomycetes</taxon>
        <taxon>Mycobacteriales</taxon>
        <taxon>Nocardiaceae</taxon>
        <taxon>Nocardia</taxon>
    </lineage>
</organism>